<name>A0A6M2DW93_XENCH</name>
<protein>
    <submittedName>
        <fullName evidence="3">Putative conserved secreted protein</fullName>
    </submittedName>
</protein>
<dbReference type="EMBL" id="GIIL01006518">
    <property type="protein sequence ID" value="NOV50244.1"/>
    <property type="molecule type" value="Transcribed_RNA"/>
</dbReference>
<feature type="signal peptide" evidence="1">
    <location>
        <begin position="1"/>
        <end position="21"/>
    </location>
</feature>
<dbReference type="GO" id="GO:0005576">
    <property type="term" value="C:extracellular region"/>
    <property type="evidence" value="ECO:0007669"/>
    <property type="project" value="InterPro"/>
</dbReference>
<dbReference type="Pfam" id="PF01607">
    <property type="entry name" value="CBM_14"/>
    <property type="match status" value="2"/>
</dbReference>
<accession>A0A6M2DW93</accession>
<reference evidence="3" key="1">
    <citation type="submission" date="2020-03" db="EMBL/GenBank/DDBJ databases">
        <title>Transcriptomic Profiling of the Digestive Tract of the Rat Flea, Xenopsylla cheopis, Following Blood Feeding and Infection with Yersinia pestis.</title>
        <authorList>
            <person name="Bland D.M."/>
            <person name="Martens C.A."/>
            <person name="Virtaneva K."/>
            <person name="Kanakabandi K."/>
            <person name="Long D."/>
            <person name="Rosenke R."/>
            <person name="Saturday G.A."/>
            <person name="Hoyt F.H."/>
            <person name="Bruno D.P."/>
            <person name="Ribeiro J.M.C."/>
            <person name="Hinnebusch J."/>
        </authorList>
    </citation>
    <scope>NUCLEOTIDE SEQUENCE</scope>
</reference>
<dbReference type="AlphaFoldDB" id="A0A6M2DW93"/>
<evidence type="ECO:0000313" key="3">
    <source>
        <dbReference type="EMBL" id="NOV50244.1"/>
    </source>
</evidence>
<proteinExistence type="predicted"/>
<keyword evidence="1" id="KW-0732">Signal</keyword>
<feature type="domain" description="Chitin-binding type-2" evidence="2">
    <location>
        <begin position="99"/>
        <end position="157"/>
    </location>
</feature>
<dbReference type="InterPro" id="IPR036508">
    <property type="entry name" value="Chitin-bd_dom_sf"/>
</dbReference>
<dbReference type="SUPFAM" id="SSF57625">
    <property type="entry name" value="Invertebrate chitin-binding proteins"/>
    <property type="match status" value="2"/>
</dbReference>
<dbReference type="GO" id="GO:0008061">
    <property type="term" value="F:chitin binding"/>
    <property type="evidence" value="ECO:0007669"/>
    <property type="project" value="InterPro"/>
</dbReference>
<evidence type="ECO:0000256" key="1">
    <source>
        <dbReference type="SAM" id="SignalP"/>
    </source>
</evidence>
<dbReference type="Gene3D" id="2.170.140.10">
    <property type="entry name" value="Chitin binding domain"/>
    <property type="match status" value="2"/>
</dbReference>
<dbReference type="PROSITE" id="PS50940">
    <property type="entry name" value="CHIT_BIND_II"/>
    <property type="match status" value="1"/>
</dbReference>
<evidence type="ECO:0000259" key="2">
    <source>
        <dbReference type="PROSITE" id="PS50940"/>
    </source>
</evidence>
<dbReference type="SMART" id="SM00494">
    <property type="entry name" value="ChtBD2"/>
    <property type="match status" value="3"/>
</dbReference>
<dbReference type="InterPro" id="IPR002557">
    <property type="entry name" value="Chitin-bd_dom"/>
</dbReference>
<sequence length="275" mass="30546">MRGEIVFISVLLICLWSGASSNILINIDPSADGREVSNCAERGTPGLICTTCVDVAKCVKSGSQWLTIHVERCEAPKACNVKEGGCSTEPGPCTNRPSRIQCKTEGLIPDAFDCQKYHFCARVNEDSNLVECRNNFAFNIKTGKCDLNATNASTCKRLPLKCPKAGYSEAWPEDKNLFYVCVKQPGSELRPEFHRCDHGFVYDNNKQDCVKGHGGGNQGGVPEVCTELGKYPDPKDEDSYYHCVKIGKKPKHKTCDWGETFDPKKLKCVCEDWWC</sequence>
<organism evidence="3">
    <name type="scientific">Xenopsylla cheopis</name>
    <name type="common">Oriental rat flea</name>
    <name type="synonym">Pulex cheopis</name>
    <dbReference type="NCBI Taxonomy" id="163159"/>
    <lineage>
        <taxon>Eukaryota</taxon>
        <taxon>Metazoa</taxon>
        <taxon>Ecdysozoa</taxon>
        <taxon>Arthropoda</taxon>
        <taxon>Hexapoda</taxon>
        <taxon>Insecta</taxon>
        <taxon>Pterygota</taxon>
        <taxon>Neoptera</taxon>
        <taxon>Endopterygota</taxon>
        <taxon>Siphonaptera</taxon>
        <taxon>Pulicidae</taxon>
        <taxon>Xenopsyllinae</taxon>
        <taxon>Xenopsylla</taxon>
    </lineage>
</organism>
<feature type="chain" id="PRO_5026670286" evidence="1">
    <location>
        <begin position="22"/>
        <end position="275"/>
    </location>
</feature>